<feature type="region of interest" description="Disordered" evidence="2">
    <location>
        <begin position="821"/>
        <end position="861"/>
    </location>
</feature>
<dbReference type="InterPro" id="IPR003618">
    <property type="entry name" value="TFIIS_cen_dom"/>
</dbReference>
<feature type="compositionally biased region" description="Polar residues" evidence="2">
    <location>
        <begin position="671"/>
        <end position="680"/>
    </location>
</feature>
<feature type="compositionally biased region" description="Acidic residues" evidence="2">
    <location>
        <begin position="1002"/>
        <end position="1015"/>
    </location>
</feature>
<feature type="region of interest" description="Disordered" evidence="2">
    <location>
        <begin position="98"/>
        <end position="124"/>
    </location>
</feature>
<dbReference type="SMART" id="SM00510">
    <property type="entry name" value="TFS2M"/>
    <property type="match status" value="1"/>
</dbReference>
<dbReference type="SUPFAM" id="SSF46942">
    <property type="entry name" value="Elongation factor TFIIS domain 2"/>
    <property type="match status" value="1"/>
</dbReference>
<keyword evidence="1" id="KW-0175">Coiled coil</keyword>
<evidence type="ECO:0000256" key="1">
    <source>
        <dbReference type="SAM" id="Coils"/>
    </source>
</evidence>
<feature type="region of interest" description="Disordered" evidence="2">
    <location>
        <begin position="370"/>
        <end position="391"/>
    </location>
</feature>
<feature type="region of interest" description="Disordered" evidence="2">
    <location>
        <begin position="668"/>
        <end position="724"/>
    </location>
</feature>
<keyword evidence="5" id="KW-1185">Reference proteome</keyword>
<feature type="region of interest" description="Disordered" evidence="2">
    <location>
        <begin position="134"/>
        <end position="153"/>
    </location>
</feature>
<evidence type="ECO:0000259" key="3">
    <source>
        <dbReference type="PROSITE" id="PS51321"/>
    </source>
</evidence>
<dbReference type="InterPro" id="IPR036575">
    <property type="entry name" value="TFIIS_cen_dom_sf"/>
</dbReference>
<dbReference type="PROSITE" id="PS51321">
    <property type="entry name" value="TFIIS_CENTRAL"/>
    <property type="match status" value="1"/>
</dbReference>
<feature type="compositionally biased region" description="Low complexity" evidence="2">
    <location>
        <begin position="707"/>
        <end position="722"/>
    </location>
</feature>
<accession>A0A5C6MRC6</accession>
<name>A0A5C6MRC6_9TELE</name>
<feature type="domain" description="TFIIS central" evidence="3">
    <location>
        <begin position="153"/>
        <end position="271"/>
    </location>
</feature>
<evidence type="ECO:0000313" key="4">
    <source>
        <dbReference type="EMBL" id="TWW56908.1"/>
    </source>
</evidence>
<gene>
    <name evidence="4" type="ORF">D4764_08G0008950</name>
</gene>
<feature type="compositionally biased region" description="Polar residues" evidence="2">
    <location>
        <begin position="65"/>
        <end position="82"/>
    </location>
</feature>
<feature type="coiled-coil region" evidence="1">
    <location>
        <begin position="868"/>
        <end position="905"/>
    </location>
</feature>
<sequence>MDKTQEVEAPLKQSAEDSAAHGAPSSQPASEAETPQGHSPETPQEPNNGSVPAATRPCSPPNAEQACQVTVSEAPSTSAPSHHQTEALTVRKKAFIIPKKPPAPQPSSSPVLPSTSGQKPSAAPALVNETRNLLVPPAPSAPSSRPSQPNNQIRQSIQKSLVSILVKRVGECGDLKTSESDVVKLVASIEVEMFDIFRNTDSKYMNKYRTIMFNLKDPRNKGLLYGFVRGEISPFRLVRMTQKDMQAIKASDTSEKQTSEAKDSAATAPPVAKVTSVLPKPEAVKVDLPILNPTRPHRSTVCTLQLLFQLEQKKSLPPPAAKSRTMQPIQSSALPDILTCMLKDTTSEHKTHIFDLKCKICTASPVLESPASPVMDSPASPTPDPPKAFTSKSALMPVVNPAVSMTTMTRRDPRTAANRSVASGSPSVDETSQFLAKQEILWKGFINMLTVAKFVSKAYLVSGPAENLKADLPDTIQIGGRILPETVWDYVDKELCVIRFHPATEEEEVAYVSLFSYFSSRRRFGVVASGNRSIKDLYLVPVGANESVPSMLQPLEGPGLETKRPNLLLGLAIIQRTKRSGIFSQETEEKRLKVHLAKDPMWIPKPPVLYGSDRLDVFQPYDPETPANSAVPSSPLRPGSPPAPSSSLTKPSSFISVRPNLSVALSVTAPAAQSPSTSVSDKPPVTPSGDKTPLQTILSSLFGGNPTESTASTNESSTNISSVKKPPALSQVAATMVDPIVQQYGQKSKIKEIEEENDFDRPYDPEEEYDPAVGYGIPTLKKLEKTPAAGPAVSSCVEDDVAYDPEDDTIFADVSSIAAKRPVQTQMSDPSSCDPPVSTQPATPVPTSTASSDGITPNLPSGTVVVSAATLNEQQRMLEELNKQIEEQKRQLKEQEEALRQQREAVGMFMAQFSASDSMMPPPTKTLPLSQMPSLKAQEDTKPSEMTDKTVERSPEISANAEKQTVEPQDTSVLKEHTDTLIAEDETNTEVKDGETYSSAGEIEDSDVAYDPEDESFFKEVEDGPFEGNGGKTYDRSLSRRSRSTSHKGSQNSSHSRKRRKEGKGIGTEEVIERGPDIEVEVILRGRVAIVKSTMCTDSLLAEDPHHVLVSKIMRLFHQNIRDKPPLNLSYRSQWYLSKMSPMSK</sequence>
<feature type="compositionally biased region" description="Basic and acidic residues" evidence="2">
    <location>
        <begin position="937"/>
        <end position="955"/>
    </location>
</feature>
<dbReference type="GO" id="GO:0006351">
    <property type="term" value="P:DNA-templated transcription"/>
    <property type="evidence" value="ECO:0007669"/>
    <property type="project" value="InterPro"/>
</dbReference>
<dbReference type="InterPro" id="IPR012921">
    <property type="entry name" value="SPOC_C"/>
</dbReference>
<dbReference type="Proteomes" id="UP000324091">
    <property type="component" value="Chromosome 8"/>
</dbReference>
<comment type="caution">
    <text evidence="4">The sequence shown here is derived from an EMBL/GenBank/DDBJ whole genome shotgun (WGS) entry which is preliminary data.</text>
</comment>
<dbReference type="GO" id="GO:0005634">
    <property type="term" value="C:nucleus"/>
    <property type="evidence" value="ECO:0007669"/>
    <property type="project" value="TreeGrafter"/>
</dbReference>
<feature type="compositionally biased region" description="Low complexity" evidence="2">
    <location>
        <begin position="141"/>
        <end position="152"/>
    </location>
</feature>
<feature type="compositionally biased region" description="Basic and acidic residues" evidence="2">
    <location>
        <begin position="252"/>
        <end position="263"/>
    </location>
</feature>
<feature type="region of interest" description="Disordered" evidence="2">
    <location>
        <begin position="248"/>
        <end position="273"/>
    </location>
</feature>
<feature type="compositionally biased region" description="Polar residues" evidence="2">
    <location>
        <begin position="36"/>
        <end position="50"/>
    </location>
</feature>
<feature type="compositionally biased region" description="Polar residues" evidence="2">
    <location>
        <begin position="417"/>
        <end position="428"/>
    </location>
</feature>
<dbReference type="Pfam" id="PF07744">
    <property type="entry name" value="SPOC"/>
    <property type="match status" value="1"/>
</dbReference>
<protein>
    <submittedName>
        <fullName evidence="4">Death-inducer obliterator 1</fullName>
    </submittedName>
</protein>
<dbReference type="Pfam" id="PF07500">
    <property type="entry name" value="TFIIS_M"/>
    <property type="match status" value="1"/>
</dbReference>
<dbReference type="PANTHER" id="PTHR11477">
    <property type="entry name" value="TRANSCRIPTION FACTOR S-II ZINC FINGER DOMAIN-CONTAINING PROTEIN"/>
    <property type="match status" value="1"/>
</dbReference>
<feature type="compositionally biased region" description="Polar residues" evidence="2">
    <location>
        <begin position="961"/>
        <end position="972"/>
    </location>
</feature>
<dbReference type="PANTHER" id="PTHR11477:SF13">
    <property type="entry name" value="DEATH-INDUCER OBLITERATOR 1"/>
    <property type="match status" value="1"/>
</dbReference>
<dbReference type="Gene3D" id="1.10.472.30">
    <property type="entry name" value="Transcription elongation factor S-II, central domain"/>
    <property type="match status" value="1"/>
</dbReference>
<evidence type="ECO:0000256" key="2">
    <source>
        <dbReference type="SAM" id="MobiDB-lite"/>
    </source>
</evidence>
<dbReference type="AlphaFoldDB" id="A0A5C6MRC6"/>
<dbReference type="EMBL" id="RHFK02000021">
    <property type="protein sequence ID" value="TWW56908.1"/>
    <property type="molecule type" value="Genomic_DNA"/>
</dbReference>
<evidence type="ECO:0000313" key="5">
    <source>
        <dbReference type="Proteomes" id="UP000324091"/>
    </source>
</evidence>
<feature type="region of interest" description="Disordered" evidence="2">
    <location>
        <begin position="614"/>
        <end position="651"/>
    </location>
</feature>
<reference evidence="4 5" key="1">
    <citation type="submission" date="2019-04" db="EMBL/GenBank/DDBJ databases">
        <title>Chromosome genome assembly for Takifugu flavidus.</title>
        <authorList>
            <person name="Xiao S."/>
        </authorList>
    </citation>
    <scope>NUCLEOTIDE SEQUENCE [LARGE SCALE GENOMIC DNA]</scope>
    <source>
        <strain evidence="4">HTHZ2018</strain>
        <tissue evidence="4">Muscle</tissue>
    </source>
</reference>
<feature type="compositionally biased region" description="Polar residues" evidence="2">
    <location>
        <begin position="823"/>
        <end position="861"/>
    </location>
</feature>
<organism evidence="4 5">
    <name type="scientific">Takifugu flavidus</name>
    <name type="common">sansaifugu</name>
    <dbReference type="NCBI Taxonomy" id="433684"/>
    <lineage>
        <taxon>Eukaryota</taxon>
        <taxon>Metazoa</taxon>
        <taxon>Chordata</taxon>
        <taxon>Craniata</taxon>
        <taxon>Vertebrata</taxon>
        <taxon>Euteleostomi</taxon>
        <taxon>Actinopterygii</taxon>
        <taxon>Neopterygii</taxon>
        <taxon>Teleostei</taxon>
        <taxon>Neoteleostei</taxon>
        <taxon>Acanthomorphata</taxon>
        <taxon>Eupercaria</taxon>
        <taxon>Tetraodontiformes</taxon>
        <taxon>Tetradontoidea</taxon>
        <taxon>Tetraodontidae</taxon>
        <taxon>Takifugu</taxon>
    </lineage>
</organism>
<feature type="region of interest" description="Disordered" evidence="2">
    <location>
        <begin position="408"/>
        <end position="428"/>
    </location>
</feature>
<feature type="region of interest" description="Disordered" evidence="2">
    <location>
        <begin position="1"/>
        <end position="86"/>
    </location>
</feature>
<proteinExistence type="predicted"/>
<feature type="region of interest" description="Disordered" evidence="2">
    <location>
        <begin position="915"/>
        <end position="1069"/>
    </location>
</feature>